<feature type="domain" description="HAMP" evidence="19">
    <location>
        <begin position="231"/>
        <end position="284"/>
    </location>
</feature>
<reference evidence="20 21" key="1">
    <citation type="submission" date="2019-11" db="EMBL/GenBank/DDBJ databases">
        <title>Paenibacillus monticola sp. nov., a novel PGPR strain isolated from mountain sample in China.</title>
        <authorList>
            <person name="Zhao Q."/>
            <person name="Li H.-P."/>
            <person name="Zhang J.-L."/>
        </authorList>
    </citation>
    <scope>NUCLEOTIDE SEQUENCE [LARGE SCALE GENOMIC DNA]</scope>
    <source>
        <strain evidence="20 21">LC-T2</strain>
    </source>
</reference>
<evidence type="ECO:0000256" key="15">
    <source>
        <dbReference type="SAM" id="Coils"/>
    </source>
</evidence>
<evidence type="ECO:0000259" key="17">
    <source>
        <dbReference type="PROSITE" id="PS50109"/>
    </source>
</evidence>
<evidence type="ECO:0000313" key="20">
    <source>
        <dbReference type="EMBL" id="MRN55195.1"/>
    </source>
</evidence>
<evidence type="ECO:0000256" key="11">
    <source>
        <dbReference type="ARBA" id="ARBA00023012"/>
    </source>
</evidence>
<keyword evidence="8" id="KW-0547">Nucleotide-binding</keyword>
<comment type="caution">
    <text evidence="20">The sequence shown here is derived from an EMBL/GenBank/DDBJ whole genome shotgun (WGS) entry which is preliminary data.</text>
</comment>
<dbReference type="SUPFAM" id="SSF55874">
    <property type="entry name" value="ATPase domain of HSP90 chaperone/DNA topoisomerase II/histidine kinase"/>
    <property type="match status" value="1"/>
</dbReference>
<evidence type="ECO:0000256" key="4">
    <source>
        <dbReference type="ARBA" id="ARBA00012438"/>
    </source>
</evidence>
<dbReference type="InterPro" id="IPR005467">
    <property type="entry name" value="His_kinase_dom"/>
</dbReference>
<evidence type="ECO:0000256" key="16">
    <source>
        <dbReference type="SAM" id="Phobius"/>
    </source>
</evidence>
<evidence type="ECO:0000256" key="6">
    <source>
        <dbReference type="ARBA" id="ARBA00022553"/>
    </source>
</evidence>
<dbReference type="InterPro" id="IPR003594">
    <property type="entry name" value="HATPase_dom"/>
</dbReference>
<comment type="subcellular location">
    <subcellularLocation>
        <location evidence="2">Cell membrane</location>
        <topology evidence="2">Multi-pass membrane protein</topology>
    </subcellularLocation>
</comment>
<organism evidence="20 21">
    <name type="scientific">Paenibacillus monticola</name>
    <dbReference type="NCBI Taxonomy" id="2666075"/>
    <lineage>
        <taxon>Bacteria</taxon>
        <taxon>Bacillati</taxon>
        <taxon>Bacillota</taxon>
        <taxon>Bacilli</taxon>
        <taxon>Bacillales</taxon>
        <taxon>Paenibacillaceae</taxon>
        <taxon>Paenibacillus</taxon>
    </lineage>
</organism>
<dbReference type="PANTHER" id="PTHR45339">
    <property type="entry name" value="HYBRID SIGNAL TRANSDUCTION HISTIDINE KINASE J"/>
    <property type="match status" value="1"/>
</dbReference>
<keyword evidence="16" id="KW-1133">Transmembrane helix</keyword>
<name>A0A7X2L3D0_9BACL</name>
<keyword evidence="21" id="KW-1185">Reference proteome</keyword>
<comment type="similarity">
    <text evidence="3">In the N-terminal section; belongs to the phytochrome family.</text>
</comment>
<dbReference type="Gene3D" id="1.10.287.130">
    <property type="match status" value="1"/>
</dbReference>
<evidence type="ECO:0000256" key="9">
    <source>
        <dbReference type="ARBA" id="ARBA00022777"/>
    </source>
</evidence>
<evidence type="ECO:0000256" key="12">
    <source>
        <dbReference type="ARBA" id="ARBA00023136"/>
    </source>
</evidence>
<dbReference type="Gene3D" id="3.30.565.10">
    <property type="entry name" value="Histidine kinase-like ATPase, C-terminal domain"/>
    <property type="match status" value="1"/>
</dbReference>
<dbReference type="PROSITE" id="PS50110">
    <property type="entry name" value="RESPONSE_REGULATORY"/>
    <property type="match status" value="1"/>
</dbReference>
<dbReference type="SMART" id="SM00388">
    <property type="entry name" value="HisKA"/>
    <property type="match status" value="1"/>
</dbReference>
<dbReference type="Gene3D" id="3.30.450.40">
    <property type="match status" value="1"/>
</dbReference>
<dbReference type="InterPro" id="IPR029016">
    <property type="entry name" value="GAF-like_dom_sf"/>
</dbReference>
<dbReference type="InterPro" id="IPR036890">
    <property type="entry name" value="HATPase_C_sf"/>
</dbReference>
<feature type="domain" description="Response regulatory" evidence="18">
    <location>
        <begin position="800"/>
        <end position="917"/>
    </location>
</feature>
<evidence type="ECO:0000256" key="1">
    <source>
        <dbReference type="ARBA" id="ARBA00000085"/>
    </source>
</evidence>
<comment type="catalytic activity">
    <reaction evidence="1">
        <text>ATP + protein L-histidine = ADP + protein N-phospho-L-histidine.</text>
        <dbReference type="EC" id="2.7.13.3"/>
    </reaction>
</comment>
<evidence type="ECO:0000256" key="3">
    <source>
        <dbReference type="ARBA" id="ARBA00006402"/>
    </source>
</evidence>
<evidence type="ECO:0000259" key="18">
    <source>
        <dbReference type="PROSITE" id="PS50110"/>
    </source>
</evidence>
<accession>A0A7X2L3D0</accession>
<dbReference type="GO" id="GO:0000155">
    <property type="term" value="F:phosphorelay sensor kinase activity"/>
    <property type="evidence" value="ECO:0007669"/>
    <property type="project" value="InterPro"/>
</dbReference>
<evidence type="ECO:0000256" key="7">
    <source>
        <dbReference type="ARBA" id="ARBA00022679"/>
    </source>
</evidence>
<evidence type="ECO:0000256" key="10">
    <source>
        <dbReference type="ARBA" id="ARBA00022840"/>
    </source>
</evidence>
<dbReference type="GO" id="GO:0005524">
    <property type="term" value="F:ATP binding"/>
    <property type="evidence" value="ECO:0007669"/>
    <property type="project" value="UniProtKB-KW"/>
</dbReference>
<gene>
    <name evidence="20" type="ORF">GJB61_19625</name>
</gene>
<feature type="coiled-coil region" evidence="15">
    <location>
        <begin position="455"/>
        <end position="508"/>
    </location>
</feature>
<dbReference type="CDD" id="cd16922">
    <property type="entry name" value="HATPase_EvgS-ArcB-TorS-like"/>
    <property type="match status" value="1"/>
</dbReference>
<dbReference type="PANTHER" id="PTHR45339:SF1">
    <property type="entry name" value="HYBRID SIGNAL TRANSDUCTION HISTIDINE KINASE J"/>
    <property type="match status" value="1"/>
</dbReference>
<dbReference type="Pfam" id="PF13185">
    <property type="entry name" value="GAF_2"/>
    <property type="match status" value="1"/>
</dbReference>
<dbReference type="InterPro" id="IPR003661">
    <property type="entry name" value="HisK_dim/P_dom"/>
</dbReference>
<dbReference type="InterPro" id="IPR007891">
    <property type="entry name" value="CHASE3"/>
</dbReference>
<dbReference type="PROSITE" id="PS50885">
    <property type="entry name" value="HAMP"/>
    <property type="match status" value="1"/>
</dbReference>
<dbReference type="Pfam" id="PF00672">
    <property type="entry name" value="HAMP"/>
    <property type="match status" value="1"/>
</dbReference>
<dbReference type="CDD" id="cd06225">
    <property type="entry name" value="HAMP"/>
    <property type="match status" value="1"/>
</dbReference>
<dbReference type="Pfam" id="PF05227">
    <property type="entry name" value="CHASE3"/>
    <property type="match status" value="1"/>
</dbReference>
<keyword evidence="15" id="KW-0175">Coiled coil</keyword>
<evidence type="ECO:0000256" key="8">
    <source>
        <dbReference type="ARBA" id="ARBA00022741"/>
    </source>
</evidence>
<dbReference type="AlphaFoldDB" id="A0A7X2L3D0"/>
<dbReference type="Gene3D" id="3.40.50.2300">
    <property type="match status" value="1"/>
</dbReference>
<dbReference type="Pfam" id="PF00072">
    <property type="entry name" value="Response_reg"/>
    <property type="match status" value="1"/>
</dbReference>
<dbReference type="SUPFAM" id="SSF52172">
    <property type="entry name" value="CheY-like"/>
    <property type="match status" value="1"/>
</dbReference>
<dbReference type="SUPFAM" id="SSF47384">
    <property type="entry name" value="Homodimeric domain of signal transducing histidine kinase"/>
    <property type="match status" value="1"/>
</dbReference>
<keyword evidence="6 14" id="KW-0597">Phosphoprotein</keyword>
<dbReference type="InterPro" id="IPR003660">
    <property type="entry name" value="HAMP_dom"/>
</dbReference>
<dbReference type="SMART" id="SM00065">
    <property type="entry name" value="GAF"/>
    <property type="match status" value="1"/>
</dbReference>
<evidence type="ECO:0000256" key="2">
    <source>
        <dbReference type="ARBA" id="ARBA00004651"/>
    </source>
</evidence>
<dbReference type="CDD" id="cd00082">
    <property type="entry name" value="HisKA"/>
    <property type="match status" value="1"/>
</dbReference>
<feature type="transmembrane region" description="Helical" evidence="16">
    <location>
        <begin position="33"/>
        <end position="54"/>
    </location>
</feature>
<dbReference type="InterPro" id="IPR001789">
    <property type="entry name" value="Sig_transdc_resp-reg_receiver"/>
</dbReference>
<dbReference type="RefSeq" id="WP_154120690.1">
    <property type="nucleotide sequence ID" value="NZ_WJXB01000007.1"/>
</dbReference>
<evidence type="ECO:0000313" key="21">
    <source>
        <dbReference type="Proteomes" id="UP000463051"/>
    </source>
</evidence>
<dbReference type="InterPro" id="IPR011006">
    <property type="entry name" value="CheY-like_superfamily"/>
</dbReference>
<dbReference type="Proteomes" id="UP000463051">
    <property type="component" value="Unassembled WGS sequence"/>
</dbReference>
<evidence type="ECO:0000256" key="13">
    <source>
        <dbReference type="ARBA" id="ARBA00074306"/>
    </source>
</evidence>
<dbReference type="CDD" id="cd17546">
    <property type="entry name" value="REC_hyHK_CKI1_RcsC-like"/>
    <property type="match status" value="1"/>
</dbReference>
<dbReference type="Pfam" id="PF02518">
    <property type="entry name" value="HATPase_c"/>
    <property type="match status" value="1"/>
</dbReference>
<evidence type="ECO:0000256" key="5">
    <source>
        <dbReference type="ARBA" id="ARBA00022475"/>
    </source>
</evidence>
<evidence type="ECO:0000256" key="14">
    <source>
        <dbReference type="PROSITE-ProRule" id="PRU00169"/>
    </source>
</evidence>
<dbReference type="InterPro" id="IPR003018">
    <property type="entry name" value="GAF"/>
</dbReference>
<dbReference type="PRINTS" id="PR00344">
    <property type="entry name" value="BCTRLSENSOR"/>
</dbReference>
<keyword evidence="9" id="KW-0418">Kinase</keyword>
<feature type="modified residue" description="4-aspartylphosphate" evidence="14">
    <location>
        <position position="850"/>
    </location>
</feature>
<dbReference type="SMART" id="SM00448">
    <property type="entry name" value="REC"/>
    <property type="match status" value="1"/>
</dbReference>
<keyword evidence="5" id="KW-1003">Cell membrane</keyword>
<feature type="transmembrane region" description="Helical" evidence="16">
    <location>
        <begin position="212"/>
        <end position="229"/>
    </location>
</feature>
<dbReference type="Pfam" id="PF00512">
    <property type="entry name" value="HisKA"/>
    <property type="match status" value="1"/>
</dbReference>
<dbReference type="InterPro" id="IPR036097">
    <property type="entry name" value="HisK_dim/P_sf"/>
</dbReference>
<dbReference type="Gene3D" id="6.10.340.10">
    <property type="match status" value="1"/>
</dbReference>
<protein>
    <recommendedName>
        <fullName evidence="13">Circadian input-output histidine kinase CikA</fullName>
        <ecNumber evidence="4">2.7.13.3</ecNumber>
    </recommendedName>
</protein>
<dbReference type="EMBL" id="WJXB01000007">
    <property type="protein sequence ID" value="MRN55195.1"/>
    <property type="molecule type" value="Genomic_DNA"/>
</dbReference>
<feature type="domain" description="Histidine kinase" evidence="17">
    <location>
        <begin position="522"/>
        <end position="752"/>
    </location>
</feature>
<dbReference type="CDD" id="cd19410">
    <property type="entry name" value="HK9-like_sensor"/>
    <property type="match status" value="1"/>
</dbReference>
<dbReference type="InterPro" id="IPR004358">
    <property type="entry name" value="Sig_transdc_His_kin-like_C"/>
</dbReference>
<dbReference type="PROSITE" id="PS50109">
    <property type="entry name" value="HIS_KIN"/>
    <property type="match status" value="1"/>
</dbReference>
<proteinExistence type="inferred from homology"/>
<dbReference type="SUPFAM" id="SSF55781">
    <property type="entry name" value="GAF domain-like"/>
    <property type="match status" value="1"/>
</dbReference>
<dbReference type="FunFam" id="3.30.565.10:FF:000010">
    <property type="entry name" value="Sensor histidine kinase RcsC"/>
    <property type="match status" value="1"/>
</dbReference>
<keyword evidence="16" id="KW-0812">Transmembrane</keyword>
<dbReference type="SMART" id="SM00304">
    <property type="entry name" value="HAMP"/>
    <property type="match status" value="1"/>
</dbReference>
<keyword evidence="11" id="KW-0902">Two-component regulatory system</keyword>
<keyword evidence="10" id="KW-0067">ATP-binding</keyword>
<dbReference type="GO" id="GO:0005886">
    <property type="term" value="C:plasma membrane"/>
    <property type="evidence" value="ECO:0007669"/>
    <property type="project" value="UniProtKB-SubCell"/>
</dbReference>
<keyword evidence="12 16" id="KW-0472">Membrane</keyword>
<evidence type="ECO:0000259" key="19">
    <source>
        <dbReference type="PROSITE" id="PS50885"/>
    </source>
</evidence>
<sequence length="921" mass="104718">MKATYNLYKRTLMEVVPLFDKQRWKLKIRGKIALGYIIILLMLGLYLVIVSYRISDLEKETVFLSEHDVQVHELTYQIEKNVLDMETGQRGYALTDNTEYLTPYNAGLIEWRINYAKLKGLLADNPAQIQNLDDIKSNIELWVSSAGEYVIDLKRNGQNEAVTAYYQNDTGKPIIDLIRSESEYFRDNERNLTNERIIILKQGNDKLLTTMYLLWSVVTLIAILITIVISRSIVNPLQRVILAINNIASGGNMSERIEVKTIDEIYDLGEATNRLLETVQREQWNNEQLTLMSVLLQETVDLPILCRTFLNKLSTILEMQYGAIYVQNEEKQFERIYTYAGNGKNKDFPVTNSISLGEGLVGQCAMDKRMTVIEDLPEDYIRIHSGLGRTAPRFAVIAPVIFENKIIAVIEIASLTKWATYHLDLLTDLLNMLGVTLNSVTTRMEIQKLYGDSQVMNEELQVQSEELQVQSEELQSYTQELIILNKDLNNQKTEAEIAAIELEEFNEQLQLSSRYKSEFLANMSHELRTPLNSMLILSQLLAENRNETLNQEEQGYASVIYSSGNDLLNMINDILDLSKVEAGKMLVEYDAVNLTELSPMLQAYFRQTAEQKNLDFSINLGNNVPNLFYTDGMRLHQILRNLLSNAFKFTEKGSVHVEVARLESFHSPSYESEGPVLSFSVKDSGIGISEENNDLIFEAFRQADGSTARKFGGTGLGLSISLQLARLLGGQILLQSVPGEGSNFTLYLPCREEDPEYDAVTSKFRVEVAVSRETIEEIYRDPTNNGGTFDKEYPLLCGKTVLIVDDDTRNIFALRKGLEPYDMNILTAQTGFECLQIVREQPDVDIVLLDIMMPNLDGYDTLSIIREELLLPEIPIIAISAKTMKEEREKCLSAGATDFICKPVVMHEVVSRMYKWLNHTK</sequence>
<dbReference type="SMART" id="SM00387">
    <property type="entry name" value="HATPase_c"/>
    <property type="match status" value="1"/>
</dbReference>
<keyword evidence="7" id="KW-0808">Transferase</keyword>
<dbReference type="EC" id="2.7.13.3" evidence="4"/>